<dbReference type="OrthoDB" id="8912111at2"/>
<dbReference type="AlphaFoldDB" id="A0A1L4CX91"/>
<dbReference type="RefSeq" id="WP_148696282.1">
    <property type="nucleotide sequence ID" value="NZ_CP017834.1"/>
</dbReference>
<dbReference type="SMART" id="SM00448">
    <property type="entry name" value="REC"/>
    <property type="match status" value="1"/>
</dbReference>
<dbReference type="STRING" id="1915309.AXG55_00940"/>
<keyword evidence="5" id="KW-1185">Reference proteome</keyword>
<dbReference type="Gene3D" id="3.40.50.2300">
    <property type="match status" value="1"/>
</dbReference>
<dbReference type="InterPro" id="IPR001789">
    <property type="entry name" value="Sig_transdc_resp-reg_receiver"/>
</dbReference>
<proteinExistence type="predicted"/>
<dbReference type="SUPFAM" id="SSF52172">
    <property type="entry name" value="CheY-like"/>
    <property type="match status" value="1"/>
</dbReference>
<evidence type="ECO:0000313" key="5">
    <source>
        <dbReference type="Proteomes" id="UP000184731"/>
    </source>
</evidence>
<dbReference type="KEGG" id="saqi:AXG55_00940"/>
<dbReference type="EMBL" id="CP017834">
    <property type="protein sequence ID" value="APJ02573.1"/>
    <property type="molecule type" value="Genomic_DNA"/>
</dbReference>
<evidence type="ECO:0000259" key="3">
    <source>
        <dbReference type="PROSITE" id="PS50110"/>
    </source>
</evidence>
<accession>A0A1L4CX91</accession>
<dbReference type="GO" id="GO:0000160">
    <property type="term" value="P:phosphorelay signal transduction system"/>
    <property type="evidence" value="ECO:0007669"/>
    <property type="project" value="InterPro"/>
</dbReference>
<sequence length="310" mass="35350">MTEENKNINSEKKFEETAPPVKKKILYIDDDEVSQKIISKALSRHFEVISELSGTNAMVLAEKENPNLILLDLNMPNVDGFEILTFFRNHPILSSIPIICVSGDKEENTRRRANELGATKYMPKPIDITQVSNDVKNLLHILNNRIKSSNGNIEIFIAFNSSEKDLEIKKDILNILSQGKNILVISVQDGRSFFKNIEISNDTFELGRLVFLQMKPSLISRLPYLEEFSSVIYDIKKMINFELNSYHLFFDSPEVLFNIDDISQSNSSLHLVSNSLASYFQNISYYTKSNKNPKISLNINSMAKILVGNF</sequence>
<name>A0A1L4CX91_9BACT</name>
<feature type="domain" description="Response regulatory" evidence="3">
    <location>
        <begin position="24"/>
        <end position="139"/>
    </location>
</feature>
<protein>
    <recommendedName>
        <fullName evidence="3">Response regulatory domain-containing protein</fullName>
    </recommendedName>
</protein>
<gene>
    <name evidence="4" type="ORF">AXG55_00940</name>
</gene>
<evidence type="ECO:0000313" key="4">
    <source>
        <dbReference type="EMBL" id="APJ02573.1"/>
    </source>
</evidence>
<dbReference type="PANTHER" id="PTHR44591:SF3">
    <property type="entry name" value="RESPONSE REGULATORY DOMAIN-CONTAINING PROTEIN"/>
    <property type="match status" value="1"/>
</dbReference>
<organism evidence="4 5">
    <name type="scientific">Silvanigrella aquatica</name>
    <dbReference type="NCBI Taxonomy" id="1915309"/>
    <lineage>
        <taxon>Bacteria</taxon>
        <taxon>Pseudomonadati</taxon>
        <taxon>Bdellovibrionota</taxon>
        <taxon>Oligoflexia</taxon>
        <taxon>Silvanigrellales</taxon>
        <taxon>Silvanigrellaceae</taxon>
        <taxon>Silvanigrella</taxon>
    </lineage>
</organism>
<evidence type="ECO:0000256" key="1">
    <source>
        <dbReference type="ARBA" id="ARBA00022553"/>
    </source>
</evidence>
<reference evidence="4 5" key="1">
    <citation type="submission" date="2016-10" db="EMBL/GenBank/DDBJ databases">
        <title>Silvanigrella aquatica sp. nov., isolated from a freshwater lake located in the Black Forest, Germany, description of Silvanigrellaceae fam. nov., Silvanigrellales ord. nov., reclassification of the order Bdellovibrionales in the class Oligoflexia, reclassification of the families Bacteriovoracaceae and Halobacteriovoraceae in the new order Bacteriovoracales ord. nov., and reclassification of the family Pseudobacteriovoracaceae in the order Oligoflexiales.</title>
        <authorList>
            <person name="Hahn M.W."/>
            <person name="Schmidt J."/>
            <person name="Koll U."/>
            <person name="Rohde M."/>
            <person name="Verbag S."/>
            <person name="Pitt A."/>
            <person name="Nakai R."/>
            <person name="Naganuma T."/>
            <person name="Lang E."/>
        </authorList>
    </citation>
    <scope>NUCLEOTIDE SEQUENCE [LARGE SCALE GENOMIC DNA]</scope>
    <source>
        <strain evidence="4 5">MWH-Nonnen-W8red</strain>
    </source>
</reference>
<feature type="modified residue" description="4-aspartylphosphate" evidence="2">
    <location>
        <position position="72"/>
    </location>
</feature>
<dbReference type="Pfam" id="PF00072">
    <property type="entry name" value="Response_reg"/>
    <property type="match status" value="1"/>
</dbReference>
<dbReference type="Proteomes" id="UP000184731">
    <property type="component" value="Chromosome"/>
</dbReference>
<keyword evidence="1 2" id="KW-0597">Phosphoprotein</keyword>
<dbReference type="InterPro" id="IPR011006">
    <property type="entry name" value="CheY-like_superfamily"/>
</dbReference>
<dbReference type="PANTHER" id="PTHR44591">
    <property type="entry name" value="STRESS RESPONSE REGULATOR PROTEIN 1"/>
    <property type="match status" value="1"/>
</dbReference>
<evidence type="ECO:0000256" key="2">
    <source>
        <dbReference type="PROSITE-ProRule" id="PRU00169"/>
    </source>
</evidence>
<dbReference type="InterPro" id="IPR050595">
    <property type="entry name" value="Bact_response_regulator"/>
</dbReference>
<dbReference type="PROSITE" id="PS50110">
    <property type="entry name" value="RESPONSE_REGULATORY"/>
    <property type="match status" value="1"/>
</dbReference>